<name>A0ABR7RXC1_AQUAC</name>
<keyword evidence="5" id="KW-0805">Transcription regulation</keyword>
<dbReference type="Proteomes" id="UP000744555">
    <property type="component" value="Unassembled WGS sequence"/>
</dbReference>
<evidence type="ECO:0000256" key="6">
    <source>
        <dbReference type="ARBA" id="ARBA00023163"/>
    </source>
</evidence>
<evidence type="ECO:0000256" key="4">
    <source>
        <dbReference type="ARBA" id="ARBA00022795"/>
    </source>
</evidence>
<dbReference type="InterPro" id="IPR031316">
    <property type="entry name" value="FlgM_C"/>
</dbReference>
<dbReference type="NCBIfam" id="TIGR03824">
    <property type="entry name" value="FlgM_jcvi"/>
    <property type="match status" value="1"/>
</dbReference>
<evidence type="ECO:0000313" key="11">
    <source>
        <dbReference type="EMBL" id="MBC9249833.1"/>
    </source>
</evidence>
<accession>A0ABR7RXC1</accession>
<evidence type="ECO:0000256" key="2">
    <source>
        <dbReference type="ARBA" id="ARBA00017823"/>
    </source>
</evidence>
<feature type="domain" description="Anti-sigma-28 factor FlgM C-terminal" evidence="10">
    <location>
        <begin position="41"/>
        <end position="85"/>
    </location>
</feature>
<keyword evidence="11" id="KW-0282">Flagellum</keyword>
<organism evidence="11 12">
    <name type="scientific">Aquipseudomonas alcaligenes</name>
    <name type="common">Pseudomonas alcaligenes</name>
    <dbReference type="NCBI Taxonomy" id="43263"/>
    <lineage>
        <taxon>Bacteria</taxon>
        <taxon>Pseudomonadati</taxon>
        <taxon>Pseudomonadota</taxon>
        <taxon>Gammaproteobacteria</taxon>
        <taxon>Pseudomonadales</taxon>
        <taxon>Pseudomonadaceae</taxon>
        <taxon>Aquipseudomonas</taxon>
    </lineage>
</organism>
<keyword evidence="3" id="KW-0678">Repressor</keyword>
<comment type="similarity">
    <text evidence="1">Belongs to the FlgM family.</text>
</comment>
<evidence type="ECO:0000259" key="10">
    <source>
        <dbReference type="Pfam" id="PF04316"/>
    </source>
</evidence>
<dbReference type="InterPro" id="IPR035890">
    <property type="entry name" value="Anti-sigma-28_factor_FlgM_sf"/>
</dbReference>
<feature type="region of interest" description="Disordered" evidence="9">
    <location>
        <begin position="1"/>
        <end position="38"/>
    </location>
</feature>
<dbReference type="Pfam" id="PF04316">
    <property type="entry name" value="FlgM"/>
    <property type="match status" value="1"/>
</dbReference>
<dbReference type="RefSeq" id="WP_187804946.1">
    <property type="nucleotide sequence ID" value="NZ_LZEU01000001.1"/>
</dbReference>
<keyword evidence="6" id="KW-0804">Transcription</keyword>
<keyword evidence="12" id="KW-1185">Reference proteome</keyword>
<evidence type="ECO:0000256" key="3">
    <source>
        <dbReference type="ARBA" id="ARBA00022491"/>
    </source>
</evidence>
<evidence type="ECO:0000256" key="7">
    <source>
        <dbReference type="ARBA" id="ARBA00024739"/>
    </source>
</evidence>
<keyword evidence="4" id="KW-1005">Bacterial flagellum biogenesis</keyword>
<evidence type="ECO:0000313" key="12">
    <source>
        <dbReference type="Proteomes" id="UP000744555"/>
    </source>
</evidence>
<feature type="compositionally biased region" description="Low complexity" evidence="9">
    <location>
        <begin position="17"/>
        <end position="38"/>
    </location>
</feature>
<dbReference type="InterPro" id="IPR007412">
    <property type="entry name" value="FlgM"/>
</dbReference>
<evidence type="ECO:0000256" key="9">
    <source>
        <dbReference type="SAM" id="MobiDB-lite"/>
    </source>
</evidence>
<keyword evidence="11" id="KW-0966">Cell projection</keyword>
<reference evidence="11 12" key="1">
    <citation type="submission" date="2016-06" db="EMBL/GenBank/DDBJ databases">
        <authorList>
            <person name="Ramos C."/>
            <person name="Pintado A."/>
            <person name="Crespo-Gomez J.I."/>
        </authorList>
    </citation>
    <scope>NUCLEOTIDE SEQUENCE [LARGE SCALE GENOMIC DNA]</scope>
    <source>
        <strain evidence="11 12">AVO110</strain>
    </source>
</reference>
<dbReference type="EMBL" id="LZEU01000001">
    <property type="protein sequence ID" value="MBC9249833.1"/>
    <property type="molecule type" value="Genomic_DNA"/>
</dbReference>
<proteinExistence type="inferred from homology"/>
<protein>
    <recommendedName>
        <fullName evidence="2">Negative regulator of flagellin synthesis</fullName>
    </recommendedName>
    <alternativeName>
        <fullName evidence="8">Anti-sigma-28 factor</fullName>
    </alternativeName>
</protein>
<evidence type="ECO:0000256" key="8">
    <source>
        <dbReference type="ARBA" id="ARBA00030117"/>
    </source>
</evidence>
<gene>
    <name evidence="11" type="ORF">A9179_06045</name>
</gene>
<evidence type="ECO:0000256" key="1">
    <source>
        <dbReference type="ARBA" id="ARBA00005322"/>
    </source>
</evidence>
<comment type="function">
    <text evidence="7">Responsible for the coupling of flagellin expression to flagellar assembly by preventing expression of the flagellin genes when a component of the middle class of proteins is defective. It negatively regulates flagellar genes by inhibiting the activity of FliA by directly binding to FliA.</text>
</comment>
<sequence length="93" mass="9769">MEITRQFKPAFTAQTESASTTRQAPASAAAKAVSQPASEGLPLEQLQEALGSLPEIDLSKVEAIKQALQRGEISVDVGALSRSMLAYHNGSDA</sequence>
<comment type="caution">
    <text evidence="11">The sequence shown here is derived from an EMBL/GenBank/DDBJ whole genome shotgun (WGS) entry which is preliminary data.</text>
</comment>
<dbReference type="SUPFAM" id="SSF101498">
    <property type="entry name" value="Anti-sigma factor FlgM"/>
    <property type="match status" value="1"/>
</dbReference>
<evidence type="ECO:0000256" key="5">
    <source>
        <dbReference type="ARBA" id="ARBA00023015"/>
    </source>
</evidence>
<keyword evidence="11" id="KW-0969">Cilium</keyword>